<dbReference type="InterPro" id="IPR045229">
    <property type="entry name" value="TPP_enz"/>
</dbReference>
<organism evidence="12">
    <name type="scientific">Schizocladia ischiensis</name>
    <dbReference type="NCBI Taxonomy" id="196139"/>
    <lineage>
        <taxon>Eukaryota</taxon>
        <taxon>Sar</taxon>
        <taxon>Stramenopiles</taxon>
        <taxon>Ochrophyta</taxon>
        <taxon>PX clade</taxon>
        <taxon>Schizocladiophyceae</taxon>
        <taxon>Schizocladiales</taxon>
        <taxon>Schizocladiaceae</taxon>
        <taxon>Schizocladia</taxon>
    </lineage>
</organism>
<evidence type="ECO:0000256" key="2">
    <source>
        <dbReference type="ARBA" id="ARBA00005025"/>
    </source>
</evidence>
<dbReference type="GO" id="GO:0003984">
    <property type="term" value="F:acetolactate synthase activity"/>
    <property type="evidence" value="ECO:0007669"/>
    <property type="project" value="UniProtKB-EC"/>
</dbReference>
<dbReference type="Pfam" id="PF00205">
    <property type="entry name" value="TPP_enzyme_M"/>
    <property type="match status" value="1"/>
</dbReference>
<feature type="domain" description="Thiamine pyrophosphate enzyme central" evidence="9">
    <location>
        <begin position="223"/>
        <end position="355"/>
    </location>
</feature>
<dbReference type="GO" id="GO:0000287">
    <property type="term" value="F:magnesium ion binding"/>
    <property type="evidence" value="ECO:0007669"/>
    <property type="project" value="UniProtKB-UniRule"/>
</dbReference>
<keyword evidence="12" id="KW-0934">Plastid</keyword>
<keyword evidence="5 8" id="KW-0028">Amino-acid biosynthesis</keyword>
<evidence type="ECO:0000259" key="11">
    <source>
        <dbReference type="Pfam" id="PF02776"/>
    </source>
</evidence>
<keyword evidence="8" id="KW-0460">Magnesium</keyword>
<gene>
    <name evidence="12" type="primary">ilvB</name>
</gene>
<dbReference type="FunFam" id="3.40.50.1220:FF:000008">
    <property type="entry name" value="Acetolactate synthase"/>
    <property type="match status" value="1"/>
</dbReference>
<proteinExistence type="inferred from homology"/>
<comment type="cofactor">
    <cofactor evidence="8">
        <name>Mg(2+)</name>
        <dbReference type="ChEBI" id="CHEBI:18420"/>
    </cofactor>
    <text evidence="8">Binds 1 Mg(2+) ion per subunit.</text>
</comment>
<dbReference type="UniPathway" id="UPA00049">
    <property type="reaction ID" value="UER00059"/>
</dbReference>
<dbReference type="Gene3D" id="3.40.50.970">
    <property type="match status" value="2"/>
</dbReference>
<evidence type="ECO:0000259" key="10">
    <source>
        <dbReference type="Pfam" id="PF02775"/>
    </source>
</evidence>
<dbReference type="Pfam" id="PF02776">
    <property type="entry name" value="TPP_enzyme_N"/>
    <property type="match status" value="1"/>
</dbReference>
<dbReference type="InterPro" id="IPR012846">
    <property type="entry name" value="Acetolactate_synth_lsu"/>
</dbReference>
<dbReference type="FunFam" id="3.40.50.970:FF:000007">
    <property type="entry name" value="Acetolactate synthase"/>
    <property type="match status" value="1"/>
</dbReference>
<comment type="pathway">
    <text evidence="2 8">Amino-acid biosynthesis; L-valine biosynthesis; L-valine from pyruvate: step 1/4.</text>
</comment>
<dbReference type="SUPFAM" id="SSF52467">
    <property type="entry name" value="DHS-like NAD/FAD-binding domain"/>
    <property type="match status" value="1"/>
</dbReference>
<evidence type="ECO:0000313" key="12">
    <source>
        <dbReference type="EMBL" id="QOW07573.1"/>
    </source>
</evidence>
<keyword evidence="7 8" id="KW-0100">Branched-chain amino acid biosynthesis</keyword>
<evidence type="ECO:0000256" key="3">
    <source>
        <dbReference type="ARBA" id="ARBA00007812"/>
    </source>
</evidence>
<evidence type="ECO:0000256" key="6">
    <source>
        <dbReference type="ARBA" id="ARBA00023052"/>
    </source>
</evidence>
<dbReference type="EC" id="2.2.1.6" evidence="4 8"/>
<keyword evidence="8" id="KW-0479">Metal-binding</keyword>
<comment type="similarity">
    <text evidence="3 8">Belongs to the TPP enzyme family.</text>
</comment>
<dbReference type="GeneID" id="63377863"/>
<dbReference type="GO" id="GO:0009099">
    <property type="term" value="P:L-valine biosynthetic process"/>
    <property type="evidence" value="ECO:0007669"/>
    <property type="project" value="UniProtKB-UniPathway"/>
</dbReference>
<reference evidence="12" key="1">
    <citation type="submission" date="2020-03" db="EMBL/GenBank/DDBJ databases">
        <title>Schizocladia ischiensis organellar genomes: estimating the origin of multicellularity in heterokonts and the emergence of shallow ocean ecosystems.</title>
        <authorList>
            <person name="Phillips N.E."/>
            <person name="Braun E.L."/>
            <person name="Boore J."/>
            <person name="Cheda B."/>
            <person name="Salomon M.P."/>
        </authorList>
    </citation>
    <scope>NUCLEOTIDE SEQUENCE</scope>
</reference>
<dbReference type="InterPro" id="IPR029061">
    <property type="entry name" value="THDP-binding"/>
</dbReference>
<dbReference type="GO" id="GO:0050660">
    <property type="term" value="F:flavin adenine dinucleotide binding"/>
    <property type="evidence" value="ECO:0007669"/>
    <property type="project" value="InterPro"/>
</dbReference>
<accession>A0A7S6ZPC3</accession>
<dbReference type="GO" id="GO:0005948">
    <property type="term" value="C:acetolactate synthase complex"/>
    <property type="evidence" value="ECO:0007669"/>
    <property type="project" value="TreeGrafter"/>
</dbReference>
<evidence type="ECO:0000256" key="5">
    <source>
        <dbReference type="ARBA" id="ARBA00022605"/>
    </source>
</evidence>
<dbReference type="GO" id="GO:0009097">
    <property type="term" value="P:isoleucine biosynthetic process"/>
    <property type="evidence" value="ECO:0007669"/>
    <property type="project" value="UniProtKB-UniPathway"/>
</dbReference>
<dbReference type="SUPFAM" id="SSF52518">
    <property type="entry name" value="Thiamin diphosphate-binding fold (THDP-binding)"/>
    <property type="match status" value="2"/>
</dbReference>
<evidence type="ECO:0000256" key="1">
    <source>
        <dbReference type="ARBA" id="ARBA00004974"/>
    </source>
</evidence>
<name>A0A7S6ZPC3_9STRA</name>
<dbReference type="InterPro" id="IPR012001">
    <property type="entry name" value="Thiamin_PyroP_enz_TPP-bd_dom"/>
</dbReference>
<dbReference type="UniPathway" id="UPA00047">
    <property type="reaction ID" value="UER00055"/>
</dbReference>
<dbReference type="GO" id="GO:0030976">
    <property type="term" value="F:thiamine pyrophosphate binding"/>
    <property type="evidence" value="ECO:0007669"/>
    <property type="project" value="UniProtKB-UniRule"/>
</dbReference>
<dbReference type="InterPro" id="IPR011766">
    <property type="entry name" value="TPP_enzyme_TPP-bd"/>
</dbReference>
<evidence type="ECO:0000259" key="9">
    <source>
        <dbReference type="Pfam" id="PF00205"/>
    </source>
</evidence>
<dbReference type="CDD" id="cd07035">
    <property type="entry name" value="TPP_PYR_POX_like"/>
    <property type="match status" value="1"/>
</dbReference>
<geneLocation type="chloroplast" evidence="12"/>
<sequence length="649" mass="73713">MFIRKKTGAFALFDSLIRNGVHSVFGYPGGAILPIYDELYFWENLNMITHYLVRHEQSAAHAADGYSRATGKVGVCFATSGPGATNLVTGIATAHLDSVPMIAITGQVTADLLGTDAFQEIDIYGITLPIVKHSYVIRRAMDILTIIPEAFYIAQNGRPGPILIDIPKNMGLAKITKYRPILQKHIDSVLGYKYNFSGIKNPYAQLKPNALKRAKQHRLFFEILEELRIARRPVLYIGGGLVGSKAHKLLTIFVRTFSIPVTTTLMGKASFNENQVFSLGMLGMHGTPYANFSITCSDLLLAVGARFDDRVTGKLEEFACKALIIHIDIDAAEQGKNRDVHFSGVGDVKLFLRQIIMRNKESNNWYKFIRTRWMDQIEDWKLRFPLVKPLTFEELMIPYFKRPRTSDEILPQELVREVARRVKKDFVTTDVGQHQMWAAQYIKVRPRHWLSSAGLGTMGYGVPAAFGAAIAMRERNFGLTWRGKLILQKRAVCITGDASFQMSLPELGTLVQYRVPVQVVIVNNKWQGMVRQWQEKLYGGRYSHSYMGGRGAPDFNILADAYEMENYHLDSHHYLYHVIYRVGRRIQTPTLYNVMVVEEENCFPMVEPSKGNVEMRLSNNVWTTMADTQLPLLKDLIKEKEVDFEEKII</sequence>
<dbReference type="InterPro" id="IPR012000">
    <property type="entry name" value="Thiamin_PyroP_enz_cen_dom"/>
</dbReference>
<dbReference type="AlphaFoldDB" id="A0A7S6ZPC3"/>
<keyword evidence="8" id="KW-0808">Transferase</keyword>
<keyword evidence="6 8" id="KW-0786">Thiamine pyrophosphate</keyword>
<comment type="cofactor">
    <cofactor evidence="8">
        <name>thiamine diphosphate</name>
        <dbReference type="ChEBI" id="CHEBI:58937"/>
    </cofactor>
    <text evidence="8">Binds 1 thiamine pyrophosphate per subunit.</text>
</comment>
<comment type="pathway">
    <text evidence="1 8">Amino-acid biosynthesis; L-isoleucine biosynthesis; L-isoleucine from 2-oxobutanoate: step 1/4.</text>
</comment>
<dbReference type="Gene3D" id="3.40.50.1220">
    <property type="entry name" value="TPP-binding domain"/>
    <property type="match status" value="1"/>
</dbReference>
<feature type="domain" description="Thiamine pyrophosphate enzyme N-terminal TPP-binding" evidence="11">
    <location>
        <begin position="7"/>
        <end position="124"/>
    </location>
</feature>
<dbReference type="PANTHER" id="PTHR18968:SF13">
    <property type="entry name" value="ACETOLACTATE SYNTHASE CATALYTIC SUBUNIT, MITOCHONDRIAL"/>
    <property type="match status" value="1"/>
</dbReference>
<evidence type="ECO:0000256" key="7">
    <source>
        <dbReference type="ARBA" id="ARBA00023304"/>
    </source>
</evidence>
<dbReference type="InterPro" id="IPR029035">
    <property type="entry name" value="DHS-like_NAD/FAD-binding_dom"/>
</dbReference>
<dbReference type="PANTHER" id="PTHR18968">
    <property type="entry name" value="THIAMINE PYROPHOSPHATE ENZYMES"/>
    <property type="match status" value="1"/>
</dbReference>
<dbReference type="EMBL" id="MT226925">
    <property type="protein sequence ID" value="QOW07573.1"/>
    <property type="molecule type" value="Genomic_DNA"/>
</dbReference>
<dbReference type="RefSeq" id="YP_010032366.1">
    <property type="nucleotide sequence ID" value="NC_053868.1"/>
</dbReference>
<protein>
    <recommendedName>
        <fullName evidence="4 8">Acetolactate synthase</fullName>
        <ecNumber evidence="4 8">2.2.1.6</ecNumber>
    </recommendedName>
</protein>
<evidence type="ECO:0000256" key="8">
    <source>
        <dbReference type="RuleBase" id="RU003591"/>
    </source>
</evidence>
<comment type="catalytic activity">
    <reaction evidence="8">
        <text>2 pyruvate + H(+) = (2S)-2-acetolactate + CO2</text>
        <dbReference type="Rhea" id="RHEA:25249"/>
        <dbReference type="ChEBI" id="CHEBI:15361"/>
        <dbReference type="ChEBI" id="CHEBI:15378"/>
        <dbReference type="ChEBI" id="CHEBI:16526"/>
        <dbReference type="ChEBI" id="CHEBI:58476"/>
        <dbReference type="EC" id="2.2.1.6"/>
    </reaction>
</comment>
<dbReference type="NCBIfam" id="TIGR00118">
    <property type="entry name" value="acolac_lg"/>
    <property type="match status" value="1"/>
</dbReference>
<dbReference type="Pfam" id="PF02775">
    <property type="entry name" value="TPP_enzyme_C"/>
    <property type="match status" value="1"/>
</dbReference>
<feature type="domain" description="Thiamine pyrophosphate enzyme TPP-binding" evidence="10">
    <location>
        <begin position="430"/>
        <end position="573"/>
    </location>
</feature>
<evidence type="ECO:0000256" key="4">
    <source>
        <dbReference type="ARBA" id="ARBA00013145"/>
    </source>
</evidence>
<keyword evidence="12" id="KW-0150">Chloroplast</keyword>